<dbReference type="GO" id="GO:0006865">
    <property type="term" value="P:amino acid transport"/>
    <property type="evidence" value="ECO:0007669"/>
    <property type="project" value="UniProtKB-KW"/>
</dbReference>
<dbReference type="EMBL" id="FWZX01000013">
    <property type="protein sequence ID" value="SMF38724.1"/>
    <property type="molecule type" value="Genomic_DNA"/>
</dbReference>
<evidence type="ECO:0000313" key="12">
    <source>
        <dbReference type="Proteomes" id="UP000192917"/>
    </source>
</evidence>
<dbReference type="AlphaFoldDB" id="A0A1Y6C2M5"/>
<feature type="transmembrane region" description="Helical" evidence="9">
    <location>
        <begin position="423"/>
        <end position="441"/>
    </location>
</feature>
<dbReference type="GO" id="GO:0005886">
    <property type="term" value="C:plasma membrane"/>
    <property type="evidence" value="ECO:0007669"/>
    <property type="project" value="UniProtKB-SubCell"/>
</dbReference>
<dbReference type="GO" id="GO:0022857">
    <property type="term" value="F:transmembrane transporter activity"/>
    <property type="evidence" value="ECO:0007669"/>
    <property type="project" value="InterPro"/>
</dbReference>
<evidence type="ECO:0000256" key="1">
    <source>
        <dbReference type="ARBA" id="ARBA00004651"/>
    </source>
</evidence>
<feature type="transmembrane region" description="Helical" evidence="9">
    <location>
        <begin position="176"/>
        <end position="197"/>
    </location>
</feature>
<evidence type="ECO:0000313" key="11">
    <source>
        <dbReference type="EMBL" id="SMF38724.1"/>
    </source>
</evidence>
<feature type="transmembrane region" description="Helical" evidence="9">
    <location>
        <begin position="140"/>
        <end position="164"/>
    </location>
</feature>
<dbReference type="InterPro" id="IPR052157">
    <property type="entry name" value="BCAA_transport_permease"/>
</dbReference>
<comment type="subcellular location">
    <subcellularLocation>
        <location evidence="1">Cell membrane</location>
        <topology evidence="1">Multi-pass membrane protein</topology>
    </subcellularLocation>
</comment>
<feature type="chain" id="PRO_5012848246" evidence="10">
    <location>
        <begin position="24"/>
        <end position="451"/>
    </location>
</feature>
<keyword evidence="10" id="KW-0732">Signal</keyword>
<evidence type="ECO:0000256" key="9">
    <source>
        <dbReference type="SAM" id="Phobius"/>
    </source>
</evidence>
<dbReference type="CDD" id="cd06582">
    <property type="entry name" value="TM_PBP1_LivH_like"/>
    <property type="match status" value="1"/>
</dbReference>
<organism evidence="11 12">
    <name type="scientific">Tistlia consotensis USBA 355</name>
    <dbReference type="NCBI Taxonomy" id="560819"/>
    <lineage>
        <taxon>Bacteria</taxon>
        <taxon>Pseudomonadati</taxon>
        <taxon>Pseudomonadota</taxon>
        <taxon>Alphaproteobacteria</taxon>
        <taxon>Rhodospirillales</taxon>
        <taxon>Rhodovibrionaceae</taxon>
        <taxon>Tistlia</taxon>
    </lineage>
</organism>
<dbReference type="PROSITE" id="PS51257">
    <property type="entry name" value="PROKAR_LIPOPROTEIN"/>
    <property type="match status" value="1"/>
</dbReference>
<feature type="transmembrane region" description="Helical" evidence="9">
    <location>
        <begin position="290"/>
        <end position="316"/>
    </location>
</feature>
<name>A0A1Y6C2M5_9PROT</name>
<dbReference type="STRING" id="560819.SAMN05428998_11362"/>
<evidence type="ECO:0000256" key="4">
    <source>
        <dbReference type="ARBA" id="ARBA00022692"/>
    </source>
</evidence>
<feature type="transmembrane region" description="Helical" evidence="9">
    <location>
        <begin position="388"/>
        <end position="411"/>
    </location>
</feature>
<dbReference type="PANTHER" id="PTHR11795:SF445">
    <property type="entry name" value="AMINO ACID ABC TRANSPORTER PERMEASE PROTEIN"/>
    <property type="match status" value="1"/>
</dbReference>
<sequence length="451" mass="47191">MGRPTVRPLLRLLACVILLSALAGCGPDPEQSQLCERLMTAFVGPDHQLVDAEALDSGPAGRPPAVRISYRAGGALRWHVCRFAGSGFEQGRLELASVETDRDGRLTPIQLDLLRVWLDLPEGEKGRAPAVWPSGPSGELLYFVQTVINALAICCLYGLLAVGYSLVYGIIERINLAFGQITMVAAFAALLATLALVGEESGRMWRAGGALTGLLVVLAAGAGSGALYAWASDRLALKRLRGGSSQMMLIATIGIAIVLPEAVRLLQGAGEHWLAPPLPQRVELVSFGGVWTGVTLGQIAVVGLTLAASLLLFAGLRHSRLGLQLRATADDRKAAALMGIDVDRIVGASFALGGLFAGLGGVVLTLYYGGVGFNAGALIGFKALTAAIVGGIGSLPGALLGGVLIGLLETFWSAYLSLAYKDIAIFSLLTLVLIFRPYGLLGRARDWSDGL</sequence>
<feature type="signal peptide" evidence="10">
    <location>
        <begin position="1"/>
        <end position="23"/>
    </location>
</feature>
<dbReference type="InterPro" id="IPR001851">
    <property type="entry name" value="ABC_transp_permease"/>
</dbReference>
<keyword evidence="12" id="KW-1185">Reference proteome</keyword>
<proteinExistence type="inferred from homology"/>
<evidence type="ECO:0000256" key="2">
    <source>
        <dbReference type="ARBA" id="ARBA00022448"/>
    </source>
</evidence>
<protein>
    <submittedName>
        <fullName evidence="11">Branched-chain amino acid transport system permease protein</fullName>
    </submittedName>
</protein>
<dbReference type="Proteomes" id="UP000192917">
    <property type="component" value="Unassembled WGS sequence"/>
</dbReference>
<evidence type="ECO:0000256" key="8">
    <source>
        <dbReference type="ARBA" id="ARBA00037998"/>
    </source>
</evidence>
<keyword evidence="7 9" id="KW-0472">Membrane</keyword>
<evidence type="ECO:0000256" key="10">
    <source>
        <dbReference type="SAM" id="SignalP"/>
    </source>
</evidence>
<gene>
    <name evidence="11" type="ORF">SAMN05428998_11362</name>
</gene>
<evidence type="ECO:0000256" key="7">
    <source>
        <dbReference type="ARBA" id="ARBA00023136"/>
    </source>
</evidence>
<evidence type="ECO:0000256" key="6">
    <source>
        <dbReference type="ARBA" id="ARBA00022989"/>
    </source>
</evidence>
<keyword evidence="3" id="KW-1003">Cell membrane</keyword>
<keyword evidence="4 9" id="KW-0812">Transmembrane</keyword>
<accession>A0A1Y6C2M5</accession>
<keyword evidence="5" id="KW-0029">Amino-acid transport</keyword>
<keyword evidence="6 9" id="KW-1133">Transmembrane helix</keyword>
<dbReference type="Pfam" id="PF02653">
    <property type="entry name" value="BPD_transp_2"/>
    <property type="match status" value="1"/>
</dbReference>
<reference evidence="11 12" key="1">
    <citation type="submission" date="2017-04" db="EMBL/GenBank/DDBJ databases">
        <authorList>
            <person name="Afonso C.L."/>
            <person name="Miller P.J."/>
            <person name="Scott M.A."/>
            <person name="Spackman E."/>
            <person name="Goraichik I."/>
            <person name="Dimitrov K.M."/>
            <person name="Suarez D.L."/>
            <person name="Swayne D.E."/>
        </authorList>
    </citation>
    <scope>NUCLEOTIDE SEQUENCE [LARGE SCALE GENOMIC DNA]</scope>
    <source>
        <strain evidence="11 12">USBA 355</strain>
    </source>
</reference>
<feature type="transmembrane region" description="Helical" evidence="9">
    <location>
        <begin position="249"/>
        <end position="270"/>
    </location>
</feature>
<comment type="similarity">
    <text evidence="8">Belongs to the binding-protein-dependent transport system permease family. LivHM subfamily.</text>
</comment>
<keyword evidence="2" id="KW-0813">Transport</keyword>
<feature type="transmembrane region" description="Helical" evidence="9">
    <location>
        <begin position="209"/>
        <end position="229"/>
    </location>
</feature>
<feature type="transmembrane region" description="Helical" evidence="9">
    <location>
        <begin position="345"/>
        <end position="368"/>
    </location>
</feature>
<dbReference type="PANTHER" id="PTHR11795">
    <property type="entry name" value="BRANCHED-CHAIN AMINO ACID TRANSPORT SYSTEM PERMEASE PROTEIN LIVH"/>
    <property type="match status" value="1"/>
</dbReference>
<evidence type="ECO:0000256" key="3">
    <source>
        <dbReference type="ARBA" id="ARBA00022475"/>
    </source>
</evidence>
<evidence type="ECO:0000256" key="5">
    <source>
        <dbReference type="ARBA" id="ARBA00022970"/>
    </source>
</evidence>